<feature type="transmembrane region" description="Helical" evidence="8">
    <location>
        <begin position="12"/>
        <end position="32"/>
    </location>
</feature>
<keyword evidence="5 8" id="KW-0645">Protease</keyword>
<evidence type="ECO:0000313" key="11">
    <source>
        <dbReference type="EMBL" id="CAI83205.1"/>
    </source>
</evidence>
<evidence type="ECO:0000256" key="6">
    <source>
        <dbReference type="ARBA" id="ARBA00022801"/>
    </source>
</evidence>
<dbReference type="CDD" id="cd06530">
    <property type="entry name" value="S26_SPase_I"/>
    <property type="match status" value="1"/>
</dbReference>
<dbReference type="PROSITE" id="PS00501">
    <property type="entry name" value="SPASE_I_1"/>
    <property type="match status" value="1"/>
</dbReference>
<dbReference type="PRINTS" id="PR00727">
    <property type="entry name" value="LEADERPTASE"/>
</dbReference>
<dbReference type="Gene3D" id="2.10.109.10">
    <property type="entry name" value="Umud Fragment, subunit A"/>
    <property type="match status" value="1"/>
</dbReference>
<organism evidence="11 12">
    <name type="scientific">Dehalococcoides mccartyi (strain CBDB1)</name>
    <dbReference type="NCBI Taxonomy" id="255470"/>
    <lineage>
        <taxon>Bacteria</taxon>
        <taxon>Bacillati</taxon>
        <taxon>Chloroflexota</taxon>
        <taxon>Dehalococcoidia</taxon>
        <taxon>Dehalococcoidales</taxon>
        <taxon>Dehalococcoidaceae</taxon>
        <taxon>Dehalococcoides</taxon>
    </lineage>
</organism>
<feature type="active site" evidence="7">
    <location>
        <position position="46"/>
    </location>
</feature>
<keyword evidence="8" id="KW-1133">Transmembrane helix</keyword>
<evidence type="ECO:0000256" key="4">
    <source>
        <dbReference type="ARBA" id="ARBA00013208"/>
    </source>
</evidence>
<keyword evidence="8" id="KW-0472">Membrane</keyword>
<evidence type="ECO:0000256" key="9">
    <source>
        <dbReference type="RuleBase" id="RU362042"/>
    </source>
</evidence>
<dbReference type="EC" id="3.4.21.89" evidence="4 8"/>
<dbReference type="PANTHER" id="PTHR43390">
    <property type="entry name" value="SIGNAL PEPTIDASE I"/>
    <property type="match status" value="1"/>
</dbReference>
<dbReference type="InterPro" id="IPR019758">
    <property type="entry name" value="Pept_S26A_signal_pept_1_CS"/>
</dbReference>
<dbReference type="NCBIfam" id="TIGR02227">
    <property type="entry name" value="sigpep_I_bact"/>
    <property type="match status" value="1"/>
</dbReference>
<dbReference type="GO" id="GO:0005886">
    <property type="term" value="C:plasma membrane"/>
    <property type="evidence" value="ECO:0007669"/>
    <property type="project" value="UniProtKB-SubCell"/>
</dbReference>
<gene>
    <name evidence="11" type="primary">lepB</name>
    <name evidence="11" type="ordered locus">cbdbA1107</name>
</gene>
<evidence type="ECO:0000313" key="12">
    <source>
        <dbReference type="Proteomes" id="UP000000433"/>
    </source>
</evidence>
<evidence type="ECO:0000256" key="3">
    <source>
        <dbReference type="ARBA" id="ARBA00009370"/>
    </source>
</evidence>
<dbReference type="AlphaFoldDB" id="A0A916P561"/>
<evidence type="ECO:0000256" key="7">
    <source>
        <dbReference type="PIRSR" id="PIRSR600223-1"/>
    </source>
</evidence>
<evidence type="ECO:0000259" key="10">
    <source>
        <dbReference type="Pfam" id="PF10502"/>
    </source>
</evidence>
<comment type="catalytic activity">
    <reaction evidence="1 8">
        <text>Cleavage of hydrophobic, N-terminal signal or leader sequences from secreted and periplasmic proteins.</text>
        <dbReference type="EC" id="3.4.21.89"/>
    </reaction>
</comment>
<dbReference type="PROSITE" id="PS00760">
    <property type="entry name" value="SPASE_I_2"/>
    <property type="match status" value="1"/>
</dbReference>
<feature type="active site" evidence="7">
    <location>
        <position position="91"/>
    </location>
</feature>
<keyword evidence="12" id="KW-1185">Reference proteome</keyword>
<dbReference type="SUPFAM" id="SSF51306">
    <property type="entry name" value="LexA/Signal peptidase"/>
    <property type="match status" value="1"/>
</dbReference>
<dbReference type="InterPro" id="IPR019756">
    <property type="entry name" value="Pept_S26A_signal_pept_1_Ser-AS"/>
</dbReference>
<dbReference type="InterPro" id="IPR036286">
    <property type="entry name" value="LexA/Signal_pep-like_sf"/>
</dbReference>
<dbReference type="GO" id="GO:0004252">
    <property type="term" value="F:serine-type endopeptidase activity"/>
    <property type="evidence" value="ECO:0007669"/>
    <property type="project" value="InterPro"/>
</dbReference>
<keyword evidence="6 8" id="KW-0378">Hydrolase</keyword>
<dbReference type="Pfam" id="PF10502">
    <property type="entry name" value="Peptidase_S26"/>
    <property type="match status" value="1"/>
</dbReference>
<feature type="domain" description="Peptidase S26" evidence="10">
    <location>
        <begin position="19"/>
        <end position="172"/>
    </location>
</feature>
<dbReference type="InterPro" id="IPR019533">
    <property type="entry name" value="Peptidase_S26"/>
</dbReference>
<keyword evidence="8" id="KW-0812">Transmembrane</keyword>
<reference evidence="11 12" key="1">
    <citation type="journal article" date="2005" name="Nat. Biotechnol.">
        <title>Genome sequence of the chlorinated compound-respiring bacterium Dehalococcoides species strain CBDB1.</title>
        <authorList>
            <person name="Kube M."/>
            <person name="Beck A."/>
            <person name="Zinder S.H."/>
            <person name="Kuhl H."/>
            <person name="Reinhardt R."/>
            <person name="Adrian L."/>
        </authorList>
    </citation>
    <scope>NUCLEOTIDE SEQUENCE [LARGE SCALE GENOMIC DNA]</scope>
    <source>
        <strain evidence="11 12">CBDB1</strain>
    </source>
</reference>
<name>A0A916P561_DEHMC</name>
<evidence type="ECO:0000256" key="2">
    <source>
        <dbReference type="ARBA" id="ARBA00004401"/>
    </source>
</evidence>
<evidence type="ECO:0000256" key="1">
    <source>
        <dbReference type="ARBA" id="ARBA00000677"/>
    </source>
</evidence>
<dbReference type="PANTHER" id="PTHR43390:SF1">
    <property type="entry name" value="CHLOROPLAST PROCESSING PEPTIDASE"/>
    <property type="match status" value="1"/>
</dbReference>
<protein>
    <recommendedName>
        <fullName evidence="4 8">Signal peptidase I</fullName>
        <ecNumber evidence="4 8">3.4.21.89</ecNumber>
    </recommendedName>
</protein>
<evidence type="ECO:0000256" key="5">
    <source>
        <dbReference type="ARBA" id="ARBA00022670"/>
    </source>
</evidence>
<sequence>MYNLPQMNVTNVKSLLLELAGIILVALVIVGISKVTLSYSIVDGTSMDPTLQNEQRLLVNKISYMFGEPQRGDIIVFPPPAQYSYENDFIKRIVGLPGESVEVKADGTVYINDQPLSEPYVVYPKAFPVAKVYVPEGQYYVMGDNRVVSLDSRYGFFVARKDIVGEAWLSIWPLGEFHFLAVLPILLIMKRD</sequence>
<comment type="subcellular location">
    <subcellularLocation>
        <location evidence="2">Cell membrane</location>
        <topology evidence="2">Single-pass type II membrane protein</topology>
    </subcellularLocation>
    <subcellularLocation>
        <location evidence="9">Membrane</location>
        <topology evidence="9">Single-pass type II membrane protein</topology>
    </subcellularLocation>
</comment>
<dbReference type="KEGG" id="deh:cbdbA1107"/>
<dbReference type="GO" id="GO:0006465">
    <property type="term" value="P:signal peptide processing"/>
    <property type="evidence" value="ECO:0007669"/>
    <property type="project" value="InterPro"/>
</dbReference>
<feature type="transmembrane region" description="Helical" evidence="8">
    <location>
        <begin position="167"/>
        <end position="189"/>
    </location>
</feature>
<dbReference type="GO" id="GO:0009003">
    <property type="term" value="F:signal peptidase activity"/>
    <property type="evidence" value="ECO:0007669"/>
    <property type="project" value="UniProtKB-EC"/>
</dbReference>
<accession>A0A916P561</accession>
<evidence type="ECO:0000256" key="8">
    <source>
        <dbReference type="RuleBase" id="RU003993"/>
    </source>
</evidence>
<dbReference type="InterPro" id="IPR000223">
    <property type="entry name" value="Pept_S26A_signal_pept_1"/>
</dbReference>
<dbReference type="EMBL" id="AJ965256">
    <property type="protein sequence ID" value="CAI83205.1"/>
    <property type="molecule type" value="Genomic_DNA"/>
</dbReference>
<comment type="similarity">
    <text evidence="3 9">Belongs to the peptidase S26 family.</text>
</comment>
<dbReference type="InterPro" id="IPR019757">
    <property type="entry name" value="Pept_S26A_signal_pept_1_Lys-AS"/>
</dbReference>
<proteinExistence type="inferred from homology"/>
<dbReference type="Proteomes" id="UP000000433">
    <property type="component" value="Chromosome"/>
</dbReference>
<dbReference type="PROSITE" id="PS00761">
    <property type="entry name" value="SPASE_I_3"/>
    <property type="match status" value="1"/>
</dbReference>
<comment type="caution">
    <text evidence="9">Lacks conserved residue(s) required for the propagation of feature annotation.</text>
</comment>